<name>A0A1H2TFE6_9RHOB</name>
<dbReference type="EMBL" id="FNNA01000001">
    <property type="protein sequence ID" value="SDW42641.1"/>
    <property type="molecule type" value="Genomic_DNA"/>
</dbReference>
<accession>A0A1H2TFE6</accession>
<evidence type="ECO:0000313" key="3">
    <source>
        <dbReference type="Proteomes" id="UP000182944"/>
    </source>
</evidence>
<dbReference type="Pfam" id="PF00535">
    <property type="entry name" value="Glycos_transf_2"/>
    <property type="match status" value="1"/>
</dbReference>
<dbReference type="Gene3D" id="3.90.550.10">
    <property type="entry name" value="Spore Coat Polysaccharide Biosynthesis Protein SpsA, Chain A"/>
    <property type="match status" value="1"/>
</dbReference>
<dbReference type="PANTHER" id="PTHR22916">
    <property type="entry name" value="GLYCOSYLTRANSFERASE"/>
    <property type="match status" value="1"/>
</dbReference>
<gene>
    <name evidence="2" type="ORF">SAMN05444276_101937</name>
</gene>
<dbReference type="STRING" id="1545044.SAMN05444276_101937"/>
<dbReference type="InterPro" id="IPR001173">
    <property type="entry name" value="Glyco_trans_2-like"/>
</dbReference>
<dbReference type="Proteomes" id="UP000182944">
    <property type="component" value="Unassembled WGS sequence"/>
</dbReference>
<keyword evidence="3" id="KW-1185">Reference proteome</keyword>
<dbReference type="RefSeq" id="WP_052176505.1">
    <property type="nucleotide sequence ID" value="NZ_FNNA01000001.1"/>
</dbReference>
<evidence type="ECO:0000313" key="2">
    <source>
        <dbReference type="EMBL" id="SDW42641.1"/>
    </source>
</evidence>
<dbReference type="AlphaFoldDB" id="A0A1H2TFE6"/>
<keyword evidence="2" id="KW-0808">Transferase</keyword>
<evidence type="ECO:0000259" key="1">
    <source>
        <dbReference type="Pfam" id="PF00535"/>
    </source>
</evidence>
<dbReference type="OrthoDB" id="9802649at2"/>
<dbReference type="InterPro" id="IPR029044">
    <property type="entry name" value="Nucleotide-diphossugar_trans"/>
</dbReference>
<dbReference type="GO" id="GO:0016758">
    <property type="term" value="F:hexosyltransferase activity"/>
    <property type="evidence" value="ECO:0007669"/>
    <property type="project" value="UniProtKB-ARBA"/>
</dbReference>
<protein>
    <submittedName>
        <fullName evidence="2">Glycosyl transferase family 2</fullName>
    </submittedName>
</protein>
<proteinExistence type="predicted"/>
<feature type="domain" description="Glycosyltransferase 2-like" evidence="1">
    <location>
        <begin position="10"/>
        <end position="153"/>
    </location>
</feature>
<reference evidence="3" key="1">
    <citation type="submission" date="2016-10" db="EMBL/GenBank/DDBJ databases">
        <authorList>
            <person name="Varghese N."/>
            <person name="Submissions S."/>
        </authorList>
    </citation>
    <scope>NUCLEOTIDE SEQUENCE [LARGE SCALE GENOMIC DNA]</scope>
    <source>
        <strain evidence="3">DSM 29303</strain>
    </source>
</reference>
<dbReference type="PANTHER" id="PTHR22916:SF3">
    <property type="entry name" value="UDP-GLCNAC:BETAGAL BETA-1,3-N-ACETYLGLUCOSAMINYLTRANSFERASE-LIKE PROTEIN 1"/>
    <property type="match status" value="1"/>
</dbReference>
<dbReference type="SUPFAM" id="SSF53448">
    <property type="entry name" value="Nucleotide-diphospho-sugar transferases"/>
    <property type="match status" value="1"/>
</dbReference>
<sequence>MSTTLPRVAILLATFDGARYLGAQLESLAAQRHTDWRLVVSDDGSRDATREVVARFADAHPTRDIRLIEGPRQGATANFLSLIEAVAPGEALAFCDQDDVWLPDRLSRGMAALTAHPAGAPLLHVTRTTICDENLRPLAPAPLYRRPPSFRNALVQACTPGNTMLVNPAGAALMRAGARAAAEAKVISHDWWSYQLTSGAGGTVIRDPAQTVLYRQHPGNVMGRNDTLAARLARLRGLGGGAYGGWLAANARALQPSATLLTPEARAVLDRFAAALAMPGPQAAAELLRLGLYRQTRTGTAALLAAASTGRLRQGGKGRAAVPKGTS</sequence>
<organism evidence="2 3">
    <name type="scientific">Paracoccus sanguinis</name>
    <dbReference type="NCBI Taxonomy" id="1545044"/>
    <lineage>
        <taxon>Bacteria</taxon>
        <taxon>Pseudomonadati</taxon>
        <taxon>Pseudomonadota</taxon>
        <taxon>Alphaproteobacteria</taxon>
        <taxon>Rhodobacterales</taxon>
        <taxon>Paracoccaceae</taxon>
        <taxon>Paracoccus</taxon>
    </lineage>
</organism>